<name>A0A016SZF1_9BILA</name>
<dbReference type="InterPro" id="IPR038765">
    <property type="entry name" value="Papain-like_cys_pep_sf"/>
</dbReference>
<dbReference type="GO" id="GO:0006508">
    <property type="term" value="P:proteolysis"/>
    <property type="evidence" value="ECO:0007669"/>
    <property type="project" value="UniProtKB-KW"/>
</dbReference>
<feature type="domain" description="Peptidase C1A papain C-terminal" evidence="10">
    <location>
        <begin position="126"/>
        <end position="378"/>
    </location>
</feature>
<evidence type="ECO:0000256" key="3">
    <source>
        <dbReference type="ARBA" id="ARBA00022729"/>
    </source>
</evidence>
<dbReference type="InterPro" id="IPR025660">
    <property type="entry name" value="Pept_his_AS"/>
</dbReference>
<dbReference type="CDD" id="cd02620">
    <property type="entry name" value="Peptidase_C1A_CathepsinB"/>
    <property type="match status" value="1"/>
</dbReference>
<keyword evidence="4" id="KW-0378">Hydrolase</keyword>
<dbReference type="SUPFAM" id="SSF54001">
    <property type="entry name" value="Cysteine proteinases"/>
    <property type="match status" value="1"/>
</dbReference>
<evidence type="ECO:0000256" key="5">
    <source>
        <dbReference type="ARBA" id="ARBA00022807"/>
    </source>
</evidence>
<evidence type="ECO:0000256" key="1">
    <source>
        <dbReference type="ARBA" id="ARBA00008455"/>
    </source>
</evidence>
<proteinExistence type="inferred from homology"/>
<comment type="caution">
    <text evidence="11">The sequence shown here is derived from an EMBL/GenBank/DDBJ whole genome shotgun (WGS) entry which is preliminary data.</text>
</comment>
<keyword evidence="12" id="KW-1185">Reference proteome</keyword>
<dbReference type="GO" id="GO:0008234">
    <property type="term" value="F:cysteine-type peptidase activity"/>
    <property type="evidence" value="ECO:0007669"/>
    <property type="project" value="UniProtKB-KW"/>
</dbReference>
<dbReference type="Proteomes" id="UP000024635">
    <property type="component" value="Unassembled WGS sequence"/>
</dbReference>
<dbReference type="PANTHER" id="PTHR12411">
    <property type="entry name" value="CYSTEINE PROTEASE FAMILY C1-RELATED"/>
    <property type="match status" value="1"/>
</dbReference>
<accession>A0A016SZF1</accession>
<keyword evidence="6" id="KW-0865">Zymogen</keyword>
<protein>
    <recommendedName>
        <fullName evidence="10">Peptidase C1A papain C-terminal domain-containing protein</fullName>
    </recommendedName>
</protein>
<keyword evidence="7" id="KW-1015">Disulfide bond</keyword>
<dbReference type="SMART" id="SM00645">
    <property type="entry name" value="Pept_C1"/>
    <property type="match status" value="1"/>
</dbReference>
<gene>
    <name evidence="11" type="primary">Acey_s0154.g3025</name>
    <name evidence="11" type="ORF">Y032_0154g3025</name>
</gene>
<dbReference type="EMBL" id="JARK01001490">
    <property type="protein sequence ID" value="EYB96083.1"/>
    <property type="molecule type" value="Genomic_DNA"/>
</dbReference>
<dbReference type="InterPro" id="IPR013128">
    <property type="entry name" value="Peptidase_C1A"/>
</dbReference>
<comment type="function">
    <text evidence="9">Expression of the protease correlates with blood-feeding and suggests a role for the protease in blood digestion.</text>
</comment>
<evidence type="ECO:0000313" key="12">
    <source>
        <dbReference type="Proteomes" id="UP000024635"/>
    </source>
</evidence>
<evidence type="ECO:0000313" key="11">
    <source>
        <dbReference type="EMBL" id="EYB96083.1"/>
    </source>
</evidence>
<dbReference type="InterPro" id="IPR000668">
    <property type="entry name" value="Peptidase_C1A_C"/>
</dbReference>
<evidence type="ECO:0000259" key="10">
    <source>
        <dbReference type="SMART" id="SM00645"/>
    </source>
</evidence>
<keyword evidence="5" id="KW-0788">Thiol protease</keyword>
<dbReference type="PROSITE" id="PS00139">
    <property type="entry name" value="THIOL_PROTEASE_CYS"/>
    <property type="match status" value="1"/>
</dbReference>
<sequence>MVTIGALREFQDLHCYLAGRSKVHQETVAPFRRMLILVALAVSTTLAVNSPTVKEFLARPTPKYAEQLTGEALVDYVNEHQPFFKAEYSPNVMAFTESRLMDAKYLVKPKEDEILQDVVLDDDDVLPDSFDARQHWPQCESIGHIRDQSACGSCWAVSSAEVMSDRLCVQSNATMKMLLSDTDILSCCGRTCGLGCKGGYVIEAFRYWTREGVCTGGRYKQKNVCKPYAFYPCGQHKDQPYYGACPQGSWNTPLCRKKCQFKYAVTYGEDKIKGKSAYFLKMDEDVIKREIIRNGPVVGAFRVYEDFSHYKGGIYVHTGGAKKGAHAVKVIGWGSENGTDYWLIANSWNTDWGENGGYFRILRGENHCGIEEQMVAGMADL</sequence>
<dbReference type="STRING" id="53326.A0A016SZF1"/>
<evidence type="ECO:0000256" key="9">
    <source>
        <dbReference type="ARBA" id="ARBA00057399"/>
    </source>
</evidence>
<dbReference type="PRINTS" id="PR00705">
    <property type="entry name" value="PAPAIN"/>
</dbReference>
<evidence type="ECO:0000256" key="4">
    <source>
        <dbReference type="ARBA" id="ARBA00022801"/>
    </source>
</evidence>
<evidence type="ECO:0000256" key="8">
    <source>
        <dbReference type="ARBA" id="ARBA00023180"/>
    </source>
</evidence>
<evidence type="ECO:0000256" key="7">
    <source>
        <dbReference type="ARBA" id="ARBA00023157"/>
    </source>
</evidence>
<dbReference type="OrthoDB" id="5803909at2759"/>
<dbReference type="PROSITE" id="PS00639">
    <property type="entry name" value="THIOL_PROTEASE_HIS"/>
    <property type="match status" value="1"/>
</dbReference>
<comment type="similarity">
    <text evidence="1">Belongs to the peptidase C1 family.</text>
</comment>
<keyword evidence="2" id="KW-0645">Protease</keyword>
<dbReference type="Gene3D" id="3.90.70.10">
    <property type="entry name" value="Cysteine proteinases"/>
    <property type="match status" value="1"/>
</dbReference>
<dbReference type="InterPro" id="IPR000169">
    <property type="entry name" value="Pept_cys_AS"/>
</dbReference>
<reference evidence="12" key="1">
    <citation type="journal article" date="2015" name="Nat. Genet.">
        <title>The genome and transcriptome of the zoonotic hookworm Ancylostoma ceylanicum identify infection-specific gene families.</title>
        <authorList>
            <person name="Schwarz E.M."/>
            <person name="Hu Y."/>
            <person name="Antoshechkin I."/>
            <person name="Miller M.M."/>
            <person name="Sternberg P.W."/>
            <person name="Aroian R.V."/>
        </authorList>
    </citation>
    <scope>NUCLEOTIDE SEQUENCE</scope>
    <source>
        <strain evidence="12">HY135</strain>
    </source>
</reference>
<organism evidence="11 12">
    <name type="scientific">Ancylostoma ceylanicum</name>
    <dbReference type="NCBI Taxonomy" id="53326"/>
    <lineage>
        <taxon>Eukaryota</taxon>
        <taxon>Metazoa</taxon>
        <taxon>Ecdysozoa</taxon>
        <taxon>Nematoda</taxon>
        <taxon>Chromadorea</taxon>
        <taxon>Rhabditida</taxon>
        <taxon>Rhabditina</taxon>
        <taxon>Rhabditomorpha</taxon>
        <taxon>Strongyloidea</taxon>
        <taxon>Ancylostomatidae</taxon>
        <taxon>Ancylostomatinae</taxon>
        <taxon>Ancylostoma</taxon>
    </lineage>
</organism>
<evidence type="ECO:0000256" key="6">
    <source>
        <dbReference type="ARBA" id="ARBA00023145"/>
    </source>
</evidence>
<keyword evidence="8" id="KW-0325">Glycoprotein</keyword>
<dbReference type="AlphaFoldDB" id="A0A016SZF1"/>
<dbReference type="FunFam" id="3.90.70.10:FF:000031">
    <property type="entry name" value="Cathepsin B"/>
    <property type="match status" value="1"/>
</dbReference>
<evidence type="ECO:0000256" key="2">
    <source>
        <dbReference type="ARBA" id="ARBA00022670"/>
    </source>
</evidence>
<dbReference type="Pfam" id="PF00112">
    <property type="entry name" value="Peptidase_C1"/>
    <property type="match status" value="1"/>
</dbReference>
<keyword evidence="3" id="KW-0732">Signal</keyword>